<comment type="caution">
    <text evidence="1">The sequence shown here is derived from an EMBL/GenBank/DDBJ whole genome shotgun (WGS) entry which is preliminary data.</text>
</comment>
<keyword evidence="2" id="KW-1185">Reference proteome</keyword>
<organism evidence="1 2">
    <name type="scientific">Polyangium mundeleinium</name>
    <dbReference type="NCBI Taxonomy" id="2995306"/>
    <lineage>
        <taxon>Bacteria</taxon>
        <taxon>Pseudomonadati</taxon>
        <taxon>Myxococcota</taxon>
        <taxon>Polyangia</taxon>
        <taxon>Polyangiales</taxon>
        <taxon>Polyangiaceae</taxon>
        <taxon>Polyangium</taxon>
    </lineage>
</organism>
<gene>
    <name evidence="1" type="ORF">POL67_24880</name>
</gene>
<sequence length="242" mass="24702">MHVFSTAEARRGLGALLGVIGLQGALGCNTITGVDALSFDPCATGFSDLTVTEEHGSDGGSAFHDACPEGEVLVGLRGGVNGLVLSGISGICGAVRLSETSPVEITVTPGEAMPTVRGVMSSEEAESRLCPPNEMVVGFGGSTFLYDSNNPRPIFWRVSLVCAPLVVESLSGAPSLSLGETTSTPSLGGADDKGDTFDPIYCPENQVARAIQGRSGLLVDALGLGCAELSLVCPWAPTASEE</sequence>
<dbReference type="RefSeq" id="WP_271921262.1">
    <property type="nucleotide sequence ID" value="NZ_JAQNDO010000001.1"/>
</dbReference>
<proteinExistence type="predicted"/>
<evidence type="ECO:0000313" key="1">
    <source>
        <dbReference type="EMBL" id="MDC0744590.1"/>
    </source>
</evidence>
<dbReference type="Proteomes" id="UP001221411">
    <property type="component" value="Unassembled WGS sequence"/>
</dbReference>
<name>A0ABT5ES01_9BACT</name>
<reference evidence="1 2" key="1">
    <citation type="submission" date="2022-11" db="EMBL/GenBank/DDBJ databases">
        <title>Minimal conservation of predation-associated metabolite biosynthetic gene clusters underscores biosynthetic potential of Myxococcota including descriptions for ten novel species: Archangium lansinium sp. nov., Myxococcus landrumus sp. nov., Nannocystis bai.</title>
        <authorList>
            <person name="Ahearne A."/>
            <person name="Stevens C."/>
            <person name="Dowd S."/>
        </authorList>
    </citation>
    <scope>NUCLEOTIDE SEQUENCE [LARGE SCALE GENOMIC DNA]</scope>
    <source>
        <strain evidence="1 2">RJM3</strain>
    </source>
</reference>
<accession>A0ABT5ES01</accession>
<evidence type="ECO:0000313" key="2">
    <source>
        <dbReference type="Proteomes" id="UP001221411"/>
    </source>
</evidence>
<dbReference type="EMBL" id="JAQNDO010000001">
    <property type="protein sequence ID" value="MDC0744590.1"/>
    <property type="molecule type" value="Genomic_DNA"/>
</dbReference>
<protein>
    <recommendedName>
        <fullName evidence="3">Lipoprotein</fullName>
    </recommendedName>
</protein>
<evidence type="ECO:0008006" key="3">
    <source>
        <dbReference type="Google" id="ProtNLM"/>
    </source>
</evidence>